<sequence length="359" mass="40420">MFVVVLPVIQLIAKNWVSRQQTDNDLKPEGVIFIVEVFNALYVSNALHNTSSLKTTATIMAIDFLHFWLSMFDVVEALNEVRVLMRKIPRGHPSAKENFVQIAMRILDIQSMLSKTSSNGTAKMLWRTRMEAWVSSRNALKAGASPREASPSIKVESGYSISRLLMASRKARVFPVRPPRHRKALKAAVRVSPGVTEKDLTAMTNPVETLGLETIFSPDERALFIRRSARVLFITEYIVLIEYAEVVLPIVYSVHQGVLYNMHNGAYYPALAEMSSVELLSSIKNVMLYSSLEFVSFVMALVVLKHMLGFSTLHQLAFVLETQASMVQSKLTTIFVYVMQVPLAHLGADFSFKFSWMHA</sequence>
<organism evidence="1 2">
    <name type="scientific">Phytophthora oleae</name>
    <dbReference type="NCBI Taxonomy" id="2107226"/>
    <lineage>
        <taxon>Eukaryota</taxon>
        <taxon>Sar</taxon>
        <taxon>Stramenopiles</taxon>
        <taxon>Oomycota</taxon>
        <taxon>Peronosporomycetes</taxon>
        <taxon>Peronosporales</taxon>
        <taxon>Peronosporaceae</taxon>
        <taxon>Phytophthora</taxon>
    </lineage>
</organism>
<gene>
    <name evidence="1" type="ORF">V7S43_010048</name>
</gene>
<keyword evidence="2" id="KW-1185">Reference proteome</keyword>
<dbReference type="EMBL" id="JBIMZQ010000022">
    <property type="protein sequence ID" value="KAL3664870.1"/>
    <property type="molecule type" value="Genomic_DNA"/>
</dbReference>
<proteinExistence type="predicted"/>
<dbReference type="AlphaFoldDB" id="A0ABD3FH67"/>
<evidence type="ECO:0000313" key="1">
    <source>
        <dbReference type="EMBL" id="KAL3664870.1"/>
    </source>
</evidence>
<dbReference type="Proteomes" id="UP001632037">
    <property type="component" value="Unassembled WGS sequence"/>
</dbReference>
<accession>A0ABD3FH67</accession>
<protein>
    <recommendedName>
        <fullName evidence="3">Ion transport domain-containing protein</fullName>
    </recommendedName>
</protein>
<evidence type="ECO:0000313" key="2">
    <source>
        <dbReference type="Proteomes" id="UP001632037"/>
    </source>
</evidence>
<comment type="caution">
    <text evidence="1">The sequence shown here is derived from an EMBL/GenBank/DDBJ whole genome shotgun (WGS) entry which is preliminary data.</text>
</comment>
<evidence type="ECO:0008006" key="3">
    <source>
        <dbReference type="Google" id="ProtNLM"/>
    </source>
</evidence>
<reference evidence="1 2" key="1">
    <citation type="submission" date="2024-09" db="EMBL/GenBank/DDBJ databases">
        <title>Genome sequencing and assembly of Phytophthora oleae, isolate VK10A, causative agent of rot of olive drupes.</title>
        <authorList>
            <person name="Conti Taguali S."/>
            <person name="Riolo M."/>
            <person name="La Spada F."/>
            <person name="Cacciola S.O."/>
            <person name="Dionisio G."/>
        </authorList>
    </citation>
    <scope>NUCLEOTIDE SEQUENCE [LARGE SCALE GENOMIC DNA]</scope>
    <source>
        <strain evidence="1 2">VK10A</strain>
    </source>
</reference>
<name>A0ABD3FH67_9STRA</name>